<accession>A0A4Z2HHX5</accession>
<protein>
    <submittedName>
        <fullName evidence="2">Uncharacterized protein</fullName>
    </submittedName>
</protein>
<proteinExistence type="predicted"/>
<reference evidence="2 3" key="1">
    <citation type="submission" date="2019-03" db="EMBL/GenBank/DDBJ databases">
        <title>First draft genome of Liparis tanakae, snailfish: a comprehensive survey of snailfish specific genes.</title>
        <authorList>
            <person name="Kim W."/>
            <person name="Song I."/>
            <person name="Jeong J.-H."/>
            <person name="Kim D."/>
            <person name="Kim S."/>
            <person name="Ryu S."/>
            <person name="Song J.Y."/>
            <person name="Lee S.K."/>
        </authorList>
    </citation>
    <scope>NUCLEOTIDE SEQUENCE [LARGE SCALE GENOMIC DNA]</scope>
    <source>
        <tissue evidence="2">Muscle</tissue>
    </source>
</reference>
<feature type="region of interest" description="Disordered" evidence="1">
    <location>
        <begin position="1"/>
        <end position="35"/>
    </location>
</feature>
<evidence type="ECO:0000313" key="3">
    <source>
        <dbReference type="Proteomes" id="UP000314294"/>
    </source>
</evidence>
<dbReference type="EMBL" id="SRLO01000235">
    <property type="protein sequence ID" value="TNN65437.1"/>
    <property type="molecule type" value="Genomic_DNA"/>
</dbReference>
<keyword evidence="3" id="KW-1185">Reference proteome</keyword>
<name>A0A4Z2HHX5_9TELE</name>
<evidence type="ECO:0000313" key="2">
    <source>
        <dbReference type="EMBL" id="TNN65437.1"/>
    </source>
</evidence>
<comment type="caution">
    <text evidence="2">The sequence shown here is derived from an EMBL/GenBank/DDBJ whole genome shotgun (WGS) entry which is preliminary data.</text>
</comment>
<feature type="compositionally biased region" description="Basic and acidic residues" evidence="1">
    <location>
        <begin position="1"/>
        <end position="18"/>
    </location>
</feature>
<dbReference type="Proteomes" id="UP000314294">
    <property type="component" value="Unassembled WGS sequence"/>
</dbReference>
<evidence type="ECO:0000256" key="1">
    <source>
        <dbReference type="SAM" id="MobiDB-lite"/>
    </source>
</evidence>
<dbReference type="AlphaFoldDB" id="A0A4Z2HHX5"/>
<organism evidence="2 3">
    <name type="scientific">Liparis tanakae</name>
    <name type="common">Tanaka's snailfish</name>
    <dbReference type="NCBI Taxonomy" id="230148"/>
    <lineage>
        <taxon>Eukaryota</taxon>
        <taxon>Metazoa</taxon>
        <taxon>Chordata</taxon>
        <taxon>Craniata</taxon>
        <taxon>Vertebrata</taxon>
        <taxon>Euteleostomi</taxon>
        <taxon>Actinopterygii</taxon>
        <taxon>Neopterygii</taxon>
        <taxon>Teleostei</taxon>
        <taxon>Neoteleostei</taxon>
        <taxon>Acanthomorphata</taxon>
        <taxon>Eupercaria</taxon>
        <taxon>Perciformes</taxon>
        <taxon>Cottioidei</taxon>
        <taxon>Cottales</taxon>
        <taxon>Liparidae</taxon>
        <taxon>Liparis</taxon>
    </lineage>
</organism>
<sequence>MTVVKRHDDEKIDGHVMNDKPPSQPSMKNEKKDIENRAQNLVWQYEHRFPQPSANLVLWQTPQVGASSRWTVEPAATVACRITVSL</sequence>
<gene>
    <name evidence="2" type="ORF">EYF80_024378</name>
</gene>